<feature type="transmembrane region" description="Helical" evidence="6">
    <location>
        <begin position="165"/>
        <end position="184"/>
    </location>
</feature>
<evidence type="ECO:0000313" key="9">
    <source>
        <dbReference type="Proteomes" id="UP000283458"/>
    </source>
</evidence>
<accession>A0A418VQ00</accession>
<dbReference type="GO" id="GO:0008081">
    <property type="term" value="F:phosphoric diester hydrolase activity"/>
    <property type="evidence" value="ECO:0007669"/>
    <property type="project" value="UniProtKB-ARBA"/>
</dbReference>
<keyword evidence="2" id="KW-1003">Cell membrane</keyword>
<dbReference type="NCBIfam" id="TIGR00277">
    <property type="entry name" value="HDIG"/>
    <property type="match status" value="1"/>
</dbReference>
<feature type="transmembrane region" description="Helical" evidence="6">
    <location>
        <begin position="134"/>
        <end position="153"/>
    </location>
</feature>
<dbReference type="OrthoDB" id="9176789at2"/>
<dbReference type="SMART" id="SM00471">
    <property type="entry name" value="HDc"/>
    <property type="match status" value="1"/>
</dbReference>
<dbReference type="PANTHER" id="PTHR43155:SF2">
    <property type="entry name" value="CYCLIC DI-GMP PHOSPHODIESTERASE PA4108"/>
    <property type="match status" value="1"/>
</dbReference>
<dbReference type="CDD" id="cd00077">
    <property type="entry name" value="HDc"/>
    <property type="match status" value="1"/>
</dbReference>
<feature type="transmembrane region" description="Helical" evidence="6">
    <location>
        <begin position="9"/>
        <end position="29"/>
    </location>
</feature>
<proteinExistence type="predicted"/>
<evidence type="ECO:0000256" key="2">
    <source>
        <dbReference type="ARBA" id="ARBA00022475"/>
    </source>
</evidence>
<keyword evidence="3 6" id="KW-0812">Transmembrane</keyword>
<name>A0A418VQ00_9PROT</name>
<organism evidence="8 9">
    <name type="scientific">Azospirillum cavernae</name>
    <dbReference type="NCBI Taxonomy" id="2320860"/>
    <lineage>
        <taxon>Bacteria</taxon>
        <taxon>Pseudomonadati</taxon>
        <taxon>Pseudomonadota</taxon>
        <taxon>Alphaproteobacteria</taxon>
        <taxon>Rhodospirillales</taxon>
        <taxon>Azospirillaceae</taxon>
        <taxon>Azospirillum</taxon>
    </lineage>
</organism>
<evidence type="ECO:0000256" key="3">
    <source>
        <dbReference type="ARBA" id="ARBA00022692"/>
    </source>
</evidence>
<evidence type="ECO:0000256" key="6">
    <source>
        <dbReference type="SAM" id="Phobius"/>
    </source>
</evidence>
<evidence type="ECO:0000313" key="8">
    <source>
        <dbReference type="EMBL" id="RJF78342.1"/>
    </source>
</evidence>
<gene>
    <name evidence="8" type="ORF">D3877_24935</name>
</gene>
<comment type="subcellular location">
    <subcellularLocation>
        <location evidence="1">Cell membrane</location>
        <topology evidence="1">Multi-pass membrane protein</topology>
    </subcellularLocation>
</comment>
<dbReference type="PANTHER" id="PTHR43155">
    <property type="entry name" value="CYCLIC DI-GMP PHOSPHODIESTERASE PA4108-RELATED"/>
    <property type="match status" value="1"/>
</dbReference>
<dbReference type="PROSITE" id="PS51832">
    <property type="entry name" value="HD_GYP"/>
    <property type="match status" value="1"/>
</dbReference>
<dbReference type="Pfam" id="PF07694">
    <property type="entry name" value="5TM-5TMR_LYT"/>
    <property type="match status" value="1"/>
</dbReference>
<feature type="transmembrane region" description="Helical" evidence="6">
    <location>
        <begin position="41"/>
        <end position="59"/>
    </location>
</feature>
<dbReference type="RefSeq" id="WP_119833483.1">
    <property type="nucleotide sequence ID" value="NZ_QYUL01000004.1"/>
</dbReference>
<dbReference type="InterPro" id="IPR037522">
    <property type="entry name" value="HD_GYP_dom"/>
</dbReference>
<dbReference type="InterPro" id="IPR006675">
    <property type="entry name" value="HDIG_dom"/>
</dbReference>
<dbReference type="GO" id="GO:0005886">
    <property type="term" value="C:plasma membrane"/>
    <property type="evidence" value="ECO:0007669"/>
    <property type="project" value="UniProtKB-SubCell"/>
</dbReference>
<dbReference type="GO" id="GO:0071555">
    <property type="term" value="P:cell wall organization"/>
    <property type="evidence" value="ECO:0007669"/>
    <property type="project" value="InterPro"/>
</dbReference>
<comment type="caution">
    <text evidence="8">The sequence shown here is derived from an EMBL/GenBank/DDBJ whole genome shotgun (WGS) entry which is preliminary data.</text>
</comment>
<dbReference type="AlphaFoldDB" id="A0A418VQ00"/>
<feature type="transmembrane region" description="Helical" evidence="6">
    <location>
        <begin position="71"/>
        <end position="100"/>
    </location>
</feature>
<dbReference type="InterPro" id="IPR003607">
    <property type="entry name" value="HD/PDEase_dom"/>
</dbReference>
<evidence type="ECO:0000256" key="5">
    <source>
        <dbReference type="ARBA" id="ARBA00023136"/>
    </source>
</evidence>
<evidence type="ECO:0000256" key="4">
    <source>
        <dbReference type="ARBA" id="ARBA00022989"/>
    </source>
</evidence>
<evidence type="ECO:0000256" key="1">
    <source>
        <dbReference type="ARBA" id="ARBA00004651"/>
    </source>
</evidence>
<dbReference type="InterPro" id="IPR011620">
    <property type="entry name" value="Sig_transdc_His_kinase_LytS_TM"/>
</dbReference>
<protein>
    <submittedName>
        <fullName evidence="8">HD domain-containing protein</fullName>
    </submittedName>
</protein>
<evidence type="ECO:0000259" key="7">
    <source>
        <dbReference type="PROSITE" id="PS51832"/>
    </source>
</evidence>
<feature type="domain" description="HD-GYP" evidence="7">
    <location>
        <begin position="207"/>
        <end position="402"/>
    </location>
</feature>
<dbReference type="Gene3D" id="1.10.3210.10">
    <property type="entry name" value="Hypothetical protein af1432"/>
    <property type="match status" value="1"/>
</dbReference>
<keyword evidence="5 6" id="KW-0472">Membrane</keyword>
<dbReference type="Proteomes" id="UP000283458">
    <property type="component" value="Unassembled WGS sequence"/>
</dbReference>
<keyword evidence="9" id="KW-1185">Reference proteome</keyword>
<dbReference type="GO" id="GO:0000155">
    <property type="term" value="F:phosphorelay sensor kinase activity"/>
    <property type="evidence" value="ECO:0007669"/>
    <property type="project" value="InterPro"/>
</dbReference>
<dbReference type="Pfam" id="PF13487">
    <property type="entry name" value="HD_5"/>
    <property type="match status" value="1"/>
</dbReference>
<reference evidence="8 9" key="1">
    <citation type="submission" date="2018-09" db="EMBL/GenBank/DDBJ databases">
        <authorList>
            <person name="Zhu H."/>
        </authorList>
    </citation>
    <scope>NUCLEOTIDE SEQUENCE [LARGE SCALE GENOMIC DNA]</scope>
    <source>
        <strain evidence="8 9">K2W22B-5</strain>
    </source>
</reference>
<dbReference type="SUPFAM" id="SSF109604">
    <property type="entry name" value="HD-domain/PDEase-like"/>
    <property type="match status" value="1"/>
</dbReference>
<keyword evidence="4 6" id="KW-1133">Transmembrane helix</keyword>
<sequence>MPGMILPDLVIHGTFSLSLFGLWGLSQVIVGFRLNADQQRILRVGAFALAGWLTLWLSLQPDAGLRLDPRGAVVGLATAYSGPLGGALTAAVCAATRWWYGGQGAAAGVIGVGADWLVSLAVVHWLWRPGAGRVVRLALLGVAVGAVEALSLLLTPETAAQSTAFATFGGSLFAIQALAVLLFGGMIELADERRALDGQLQGRLDRLDAVLRQTIDAFTKVTVHTDPYTAGHEARVADLCVALARRIGFDEDRLRGMELAAKTHDIGQMQVPSEILLRPRRLTPLEFAFVKKHPDVGWEILRSIDFPWPVATIVRQHHENFDGTGYPQGLKGEEILIEARILRVADMLEALCSHRPFRSALSLGDAVETLKSARGTALDPQIVDHCVDLVSQGVYRFPSAFSGPSAAPP</sequence>
<feature type="transmembrane region" description="Helical" evidence="6">
    <location>
        <begin position="106"/>
        <end position="127"/>
    </location>
</feature>
<dbReference type="EMBL" id="QYUL01000004">
    <property type="protein sequence ID" value="RJF78342.1"/>
    <property type="molecule type" value="Genomic_DNA"/>
</dbReference>